<dbReference type="InterPro" id="IPR000160">
    <property type="entry name" value="GGDEF_dom"/>
</dbReference>
<dbReference type="NCBIfam" id="TIGR00254">
    <property type="entry name" value="GGDEF"/>
    <property type="match status" value="1"/>
</dbReference>
<accession>A0A645JKM5</accession>
<organism evidence="2">
    <name type="scientific">bioreactor metagenome</name>
    <dbReference type="NCBI Taxonomy" id="1076179"/>
    <lineage>
        <taxon>unclassified sequences</taxon>
        <taxon>metagenomes</taxon>
        <taxon>ecological metagenomes</taxon>
    </lineage>
</organism>
<dbReference type="PROSITE" id="PS50887">
    <property type="entry name" value="GGDEF"/>
    <property type="match status" value="1"/>
</dbReference>
<dbReference type="PANTHER" id="PTHR44757:SF2">
    <property type="entry name" value="BIOFILM ARCHITECTURE MAINTENANCE PROTEIN MBAA"/>
    <property type="match status" value="1"/>
</dbReference>
<comment type="caution">
    <text evidence="2">The sequence shown here is derived from an EMBL/GenBank/DDBJ whole genome shotgun (WGS) entry which is preliminary data.</text>
</comment>
<dbReference type="Pfam" id="PF00990">
    <property type="entry name" value="GGDEF"/>
    <property type="match status" value="1"/>
</dbReference>
<dbReference type="Gene3D" id="3.30.70.270">
    <property type="match status" value="1"/>
</dbReference>
<protein>
    <recommendedName>
        <fullName evidence="1">GGDEF domain-containing protein</fullName>
    </recommendedName>
</protein>
<gene>
    <name evidence="2" type="ORF">SDC9_211674</name>
</gene>
<feature type="domain" description="GGDEF" evidence="1">
    <location>
        <begin position="1"/>
        <end position="91"/>
    </location>
</feature>
<dbReference type="InterPro" id="IPR043128">
    <property type="entry name" value="Rev_trsase/Diguanyl_cyclase"/>
</dbReference>
<evidence type="ECO:0000259" key="1">
    <source>
        <dbReference type="PROSITE" id="PS50887"/>
    </source>
</evidence>
<evidence type="ECO:0000313" key="2">
    <source>
        <dbReference type="EMBL" id="MPN63907.1"/>
    </source>
</evidence>
<dbReference type="InterPro" id="IPR029787">
    <property type="entry name" value="Nucleotide_cyclase"/>
</dbReference>
<reference evidence="2" key="1">
    <citation type="submission" date="2019-08" db="EMBL/GenBank/DDBJ databases">
        <authorList>
            <person name="Kucharzyk K."/>
            <person name="Murdoch R.W."/>
            <person name="Higgins S."/>
            <person name="Loffler F."/>
        </authorList>
    </citation>
    <scope>NUCLEOTIDE SEQUENCE</scope>
</reference>
<dbReference type="SUPFAM" id="SSF55073">
    <property type="entry name" value="Nucleotide cyclase"/>
    <property type="match status" value="1"/>
</dbReference>
<dbReference type="EMBL" id="VSSQ01144010">
    <property type="protein sequence ID" value="MPN63907.1"/>
    <property type="molecule type" value="Genomic_DNA"/>
</dbReference>
<dbReference type="AlphaFoldDB" id="A0A645JKM5"/>
<dbReference type="InterPro" id="IPR052155">
    <property type="entry name" value="Biofilm_reg_signaling"/>
</dbReference>
<sequence>MRISGDEFGLYLHGIENTDNIYMDKIWDMLKEYVLYGPIVNGSREIPLAVSAGMAAYGGDTKEIYDLIEYADFAMYEAKKSGKNRYAVFDPAEYKRLRTNMLH</sequence>
<dbReference type="PANTHER" id="PTHR44757">
    <property type="entry name" value="DIGUANYLATE CYCLASE DGCP"/>
    <property type="match status" value="1"/>
</dbReference>
<name>A0A645JKM5_9ZZZZ</name>
<proteinExistence type="predicted"/>